<dbReference type="InterPro" id="IPR050109">
    <property type="entry name" value="HTH-type_TetR-like_transc_reg"/>
</dbReference>
<keyword evidence="2 4" id="KW-0238">DNA-binding</keyword>
<protein>
    <submittedName>
        <fullName evidence="6">TetR/AcrR family transcriptional regulator</fullName>
    </submittedName>
</protein>
<dbReference type="PROSITE" id="PS50977">
    <property type="entry name" value="HTH_TETR_2"/>
    <property type="match status" value="1"/>
</dbReference>
<dbReference type="EMBL" id="BAABHJ010000023">
    <property type="protein sequence ID" value="GAA4613437.1"/>
    <property type="molecule type" value="Genomic_DNA"/>
</dbReference>
<name>A0ABP8TPR8_9ACTN</name>
<proteinExistence type="predicted"/>
<evidence type="ECO:0000256" key="1">
    <source>
        <dbReference type="ARBA" id="ARBA00023015"/>
    </source>
</evidence>
<feature type="DNA-binding region" description="H-T-H motif" evidence="4">
    <location>
        <begin position="33"/>
        <end position="52"/>
    </location>
</feature>
<dbReference type="InterPro" id="IPR036271">
    <property type="entry name" value="Tet_transcr_reg_TetR-rel_C_sf"/>
</dbReference>
<organism evidence="6 7">
    <name type="scientific">Actinoallomurus liliacearum</name>
    <dbReference type="NCBI Taxonomy" id="1080073"/>
    <lineage>
        <taxon>Bacteria</taxon>
        <taxon>Bacillati</taxon>
        <taxon>Actinomycetota</taxon>
        <taxon>Actinomycetes</taxon>
        <taxon>Streptosporangiales</taxon>
        <taxon>Thermomonosporaceae</taxon>
        <taxon>Actinoallomurus</taxon>
    </lineage>
</organism>
<dbReference type="SUPFAM" id="SSF48498">
    <property type="entry name" value="Tetracyclin repressor-like, C-terminal domain"/>
    <property type="match status" value="1"/>
</dbReference>
<evidence type="ECO:0000256" key="3">
    <source>
        <dbReference type="ARBA" id="ARBA00023163"/>
    </source>
</evidence>
<accession>A0ABP8TPR8</accession>
<evidence type="ECO:0000256" key="4">
    <source>
        <dbReference type="PROSITE-ProRule" id="PRU00335"/>
    </source>
</evidence>
<dbReference type="Proteomes" id="UP001500212">
    <property type="component" value="Unassembled WGS sequence"/>
</dbReference>
<dbReference type="PANTHER" id="PTHR30055:SF243">
    <property type="entry name" value="HTH-TYPE TRANSCRIPTIONAL REGULATOR RV1816"/>
    <property type="match status" value="1"/>
</dbReference>
<reference evidence="7" key="1">
    <citation type="journal article" date="2019" name="Int. J. Syst. Evol. Microbiol.">
        <title>The Global Catalogue of Microorganisms (GCM) 10K type strain sequencing project: providing services to taxonomists for standard genome sequencing and annotation.</title>
        <authorList>
            <consortium name="The Broad Institute Genomics Platform"/>
            <consortium name="The Broad Institute Genome Sequencing Center for Infectious Disease"/>
            <person name="Wu L."/>
            <person name="Ma J."/>
        </authorList>
    </citation>
    <scope>NUCLEOTIDE SEQUENCE [LARGE SCALE GENOMIC DNA]</scope>
    <source>
        <strain evidence="7">JCM 17938</strain>
    </source>
</reference>
<dbReference type="RefSeq" id="WP_345361384.1">
    <property type="nucleotide sequence ID" value="NZ_BAABHJ010000023.1"/>
</dbReference>
<gene>
    <name evidence="6" type="ORF">GCM10023195_58130</name>
</gene>
<dbReference type="Pfam" id="PF13305">
    <property type="entry name" value="TetR_C_33"/>
    <property type="match status" value="1"/>
</dbReference>
<sequence>MTTRRERLREATVREIQEAARRHLRAHGPAGISLRAIARDMGMTAPALYRYYASLNDLLAAMIESYKAEIGEALEAARDAVPADDLGGRLAAAARAFRRWALDHRPEFTMVFGAPPPGYEPRAEGEIPSAGGLGVVFFTLLTDLWRRERFPVPADEDIPAGLREQLEHFSTSCGLDRADLPLGLIRVFVGCWVRLYGLVAMEAFGHVHFVLDDAEPLFEAELAEVSAMLGITRPLPPGHSPSASAAQNAAS</sequence>
<keyword evidence="7" id="KW-1185">Reference proteome</keyword>
<dbReference type="InterPro" id="IPR001647">
    <property type="entry name" value="HTH_TetR"/>
</dbReference>
<dbReference type="Pfam" id="PF00440">
    <property type="entry name" value="TetR_N"/>
    <property type="match status" value="1"/>
</dbReference>
<dbReference type="InterPro" id="IPR025996">
    <property type="entry name" value="MT1864/Rv1816-like_C"/>
</dbReference>
<evidence type="ECO:0000256" key="2">
    <source>
        <dbReference type="ARBA" id="ARBA00023125"/>
    </source>
</evidence>
<keyword evidence="3" id="KW-0804">Transcription</keyword>
<dbReference type="Gene3D" id="1.10.357.10">
    <property type="entry name" value="Tetracycline Repressor, domain 2"/>
    <property type="match status" value="1"/>
</dbReference>
<dbReference type="PANTHER" id="PTHR30055">
    <property type="entry name" value="HTH-TYPE TRANSCRIPTIONAL REGULATOR RUTR"/>
    <property type="match status" value="1"/>
</dbReference>
<dbReference type="SUPFAM" id="SSF46689">
    <property type="entry name" value="Homeodomain-like"/>
    <property type="match status" value="1"/>
</dbReference>
<evidence type="ECO:0000259" key="5">
    <source>
        <dbReference type="PROSITE" id="PS50977"/>
    </source>
</evidence>
<dbReference type="InterPro" id="IPR009057">
    <property type="entry name" value="Homeodomain-like_sf"/>
</dbReference>
<evidence type="ECO:0000313" key="7">
    <source>
        <dbReference type="Proteomes" id="UP001500212"/>
    </source>
</evidence>
<evidence type="ECO:0000313" key="6">
    <source>
        <dbReference type="EMBL" id="GAA4613437.1"/>
    </source>
</evidence>
<comment type="caution">
    <text evidence="6">The sequence shown here is derived from an EMBL/GenBank/DDBJ whole genome shotgun (WGS) entry which is preliminary data.</text>
</comment>
<feature type="domain" description="HTH tetR-type" evidence="5">
    <location>
        <begin position="10"/>
        <end position="70"/>
    </location>
</feature>
<keyword evidence="1" id="KW-0805">Transcription regulation</keyword>